<sequence>MRVFIALLVMVMLILSWDTVAQGGRWQSGLVASAAGYGAAARSETRGMFRRAGL</sequence>
<reference evidence="1" key="1">
    <citation type="journal article" date="2023" name="Microbiol Resour">
        <title>Genome Sequences of Rhodoplanes serenus and Two Thermotolerant Strains, Rhodoplanes tepidamans and 'Rhodoplanes cryptolactis,' Further Refine the Genus.</title>
        <authorList>
            <person name="Rayyan A.A."/>
            <person name="Kyndt J.A."/>
        </authorList>
    </citation>
    <scope>NUCLEOTIDE SEQUENCE</scope>
    <source>
        <strain evidence="1">DSM 9987</strain>
    </source>
</reference>
<comment type="caution">
    <text evidence="1">The sequence shown here is derived from an EMBL/GenBank/DDBJ whole genome shotgun (WGS) entry which is preliminary data.</text>
</comment>
<protein>
    <submittedName>
        <fullName evidence="1">Uncharacterized protein</fullName>
    </submittedName>
</protein>
<dbReference type="EMBL" id="JAQQLI010000013">
    <property type="protein sequence ID" value="MDC7786194.1"/>
    <property type="molecule type" value="Genomic_DNA"/>
</dbReference>
<name>A0ABT5J9B3_RHOTP</name>
<gene>
    <name evidence="1" type="ORF">PQJ73_10930</name>
</gene>
<keyword evidence="2" id="KW-1185">Reference proteome</keyword>
<dbReference type="RefSeq" id="WP_272777039.1">
    <property type="nucleotide sequence ID" value="NZ_JAQQLI010000013.1"/>
</dbReference>
<evidence type="ECO:0000313" key="1">
    <source>
        <dbReference type="EMBL" id="MDC7786194.1"/>
    </source>
</evidence>
<reference evidence="1" key="2">
    <citation type="submission" date="2023-02" db="EMBL/GenBank/DDBJ databases">
        <authorList>
            <person name="Rayyan A."/>
            <person name="Meyer T."/>
            <person name="Kyndt J.A."/>
        </authorList>
    </citation>
    <scope>NUCLEOTIDE SEQUENCE</scope>
    <source>
        <strain evidence="1">DSM 9987</strain>
    </source>
</reference>
<accession>A0ABT5J9B3</accession>
<proteinExistence type="predicted"/>
<organism evidence="1 2">
    <name type="scientific">Rhodoplanes tepidamans</name>
    <name type="common">Rhodoplanes cryptolactis</name>
    <dbReference type="NCBI Taxonomy" id="200616"/>
    <lineage>
        <taxon>Bacteria</taxon>
        <taxon>Pseudomonadati</taxon>
        <taxon>Pseudomonadota</taxon>
        <taxon>Alphaproteobacteria</taxon>
        <taxon>Hyphomicrobiales</taxon>
        <taxon>Nitrobacteraceae</taxon>
        <taxon>Rhodoplanes</taxon>
    </lineage>
</organism>
<dbReference type="Proteomes" id="UP001165652">
    <property type="component" value="Unassembled WGS sequence"/>
</dbReference>
<evidence type="ECO:0000313" key="2">
    <source>
        <dbReference type="Proteomes" id="UP001165652"/>
    </source>
</evidence>